<feature type="compositionally biased region" description="Basic and acidic residues" evidence="1">
    <location>
        <begin position="164"/>
        <end position="174"/>
    </location>
</feature>
<feature type="compositionally biased region" description="Polar residues" evidence="1">
    <location>
        <begin position="114"/>
        <end position="130"/>
    </location>
</feature>
<proteinExistence type="predicted"/>
<feature type="transmembrane region" description="Helical" evidence="2">
    <location>
        <begin position="20"/>
        <end position="40"/>
    </location>
</feature>
<evidence type="ECO:0000313" key="4">
    <source>
        <dbReference type="Proteomes" id="UP000594454"/>
    </source>
</evidence>
<protein>
    <submittedName>
        <fullName evidence="3">Uncharacterized protein</fullName>
    </submittedName>
</protein>
<evidence type="ECO:0000313" key="3">
    <source>
        <dbReference type="EMBL" id="CAD7080432.1"/>
    </source>
</evidence>
<dbReference type="InParanoid" id="A0A7R8UGH3"/>
<feature type="compositionally biased region" description="Low complexity" evidence="1">
    <location>
        <begin position="152"/>
        <end position="163"/>
    </location>
</feature>
<keyword evidence="4" id="KW-1185">Reference proteome</keyword>
<keyword evidence="2" id="KW-0472">Membrane</keyword>
<name>A0A7R8UGH3_HERIL</name>
<dbReference type="EMBL" id="LR899010">
    <property type="protein sequence ID" value="CAD7080432.1"/>
    <property type="molecule type" value="Genomic_DNA"/>
</dbReference>
<sequence>MKLAPGPVVSGREDGTSNVLTSLIGSVALLLCMVFAILGIKLKWFKHRLSFQQIPGSSMRGGNSSSLQNGEVVPLQGVFRRKEDADSFIEIERPKTLPPIRIRSTDVHIPVPHQQSQFAHASSNSKANNQPPTPPPMPTSSTAVQRTENRSQKSSRSQSSSRSKSSERSKKSDDQTTSSVKSNSSRKKKGHEESRSKTTSTPPAPPQYSEVNKKRREKDKDKTRPNTSFEPRAKPRNVPSGQHSDQTRHFEKLKDDRNVPKGEKGGRTIERRPTGFIRPNEEEMEALEKLSSIEDQQTFNLHGFSDNDEDNQAIFEKVKAKPAPEPRKRLSKEATSPTPPTPPVASVASKPSDTWSAVARHRILTEELTKQHSALKPVGLDMRSNGMSEFRNPLSTSPSAEAKPRTMRDMKKNKEIMSHNDRVVLGQEQRDDTEA</sequence>
<feature type="compositionally biased region" description="Basic and acidic residues" evidence="1">
    <location>
        <begin position="402"/>
        <end position="435"/>
    </location>
</feature>
<feature type="compositionally biased region" description="Basic and acidic residues" evidence="1">
    <location>
        <begin position="245"/>
        <end position="273"/>
    </location>
</feature>
<reference evidence="3 4" key="1">
    <citation type="submission" date="2020-11" db="EMBL/GenBank/DDBJ databases">
        <authorList>
            <person name="Wallbank WR R."/>
            <person name="Pardo Diaz C."/>
            <person name="Kozak K."/>
            <person name="Martin S."/>
            <person name="Jiggins C."/>
            <person name="Moest M."/>
            <person name="Warren A I."/>
            <person name="Generalovic N T."/>
            <person name="Byers J.R.P. K."/>
            <person name="Montejo-Kovacevich G."/>
            <person name="Yen C E."/>
        </authorList>
    </citation>
    <scope>NUCLEOTIDE SEQUENCE [LARGE SCALE GENOMIC DNA]</scope>
</reference>
<keyword evidence="2" id="KW-0812">Transmembrane</keyword>
<gene>
    <name evidence="3" type="ORF">HERILL_LOCUS3586</name>
</gene>
<dbReference type="OrthoDB" id="7969881at2759"/>
<feature type="region of interest" description="Disordered" evidence="1">
    <location>
        <begin position="375"/>
        <end position="435"/>
    </location>
</feature>
<organism evidence="3 4">
    <name type="scientific">Hermetia illucens</name>
    <name type="common">Black soldier fly</name>
    <dbReference type="NCBI Taxonomy" id="343691"/>
    <lineage>
        <taxon>Eukaryota</taxon>
        <taxon>Metazoa</taxon>
        <taxon>Ecdysozoa</taxon>
        <taxon>Arthropoda</taxon>
        <taxon>Hexapoda</taxon>
        <taxon>Insecta</taxon>
        <taxon>Pterygota</taxon>
        <taxon>Neoptera</taxon>
        <taxon>Endopterygota</taxon>
        <taxon>Diptera</taxon>
        <taxon>Brachycera</taxon>
        <taxon>Stratiomyomorpha</taxon>
        <taxon>Stratiomyidae</taxon>
        <taxon>Hermetiinae</taxon>
        <taxon>Hermetia</taxon>
    </lineage>
</organism>
<evidence type="ECO:0000256" key="2">
    <source>
        <dbReference type="SAM" id="Phobius"/>
    </source>
</evidence>
<feature type="region of interest" description="Disordered" evidence="1">
    <location>
        <begin position="114"/>
        <end position="353"/>
    </location>
</feature>
<evidence type="ECO:0000256" key="1">
    <source>
        <dbReference type="SAM" id="MobiDB-lite"/>
    </source>
</evidence>
<keyword evidence="2" id="KW-1133">Transmembrane helix</keyword>
<accession>A0A7R8UGH3</accession>
<dbReference type="AlphaFoldDB" id="A0A7R8UGH3"/>
<feature type="compositionally biased region" description="Basic and acidic residues" evidence="1">
    <location>
        <begin position="316"/>
        <end position="332"/>
    </location>
</feature>
<dbReference type="Proteomes" id="UP000594454">
    <property type="component" value="Chromosome 2"/>
</dbReference>